<sequence length="92" mass="10046">MKYSQSLSKPVAAKRIAGTVNESVKKFLHKPEVGEAAVGMTVAKVGLSVESLFVELCLLNTYRKKAPLRPLHDLQGVYARAQEPISDLPDLP</sequence>
<gene>
    <name evidence="1" type="ORF">TL16_g06634</name>
</gene>
<name>A0A9W7EEG9_9STRA</name>
<accession>A0A9W7EEG9</accession>
<dbReference type="AlphaFoldDB" id="A0A9W7EEG9"/>
<protein>
    <submittedName>
        <fullName evidence="1">Uncharacterized protein</fullName>
    </submittedName>
</protein>
<evidence type="ECO:0000313" key="1">
    <source>
        <dbReference type="EMBL" id="GMH75050.1"/>
    </source>
</evidence>
<proteinExistence type="predicted"/>
<comment type="caution">
    <text evidence="1">The sequence shown here is derived from an EMBL/GenBank/DDBJ whole genome shotgun (WGS) entry which is preliminary data.</text>
</comment>
<dbReference type="EMBL" id="BLQM01000202">
    <property type="protein sequence ID" value="GMH75050.1"/>
    <property type="molecule type" value="Genomic_DNA"/>
</dbReference>
<organism evidence="1 2">
    <name type="scientific">Triparma laevis f. inornata</name>
    <dbReference type="NCBI Taxonomy" id="1714386"/>
    <lineage>
        <taxon>Eukaryota</taxon>
        <taxon>Sar</taxon>
        <taxon>Stramenopiles</taxon>
        <taxon>Ochrophyta</taxon>
        <taxon>Bolidophyceae</taxon>
        <taxon>Parmales</taxon>
        <taxon>Triparmaceae</taxon>
        <taxon>Triparma</taxon>
    </lineage>
</organism>
<dbReference type="Proteomes" id="UP001162640">
    <property type="component" value="Unassembled WGS sequence"/>
</dbReference>
<evidence type="ECO:0000313" key="2">
    <source>
        <dbReference type="Proteomes" id="UP001162640"/>
    </source>
</evidence>
<reference evidence="2" key="1">
    <citation type="journal article" date="2023" name="Commun. Biol.">
        <title>Genome analysis of Parmales, the sister group of diatoms, reveals the evolutionary specialization of diatoms from phago-mixotrophs to photoautotrophs.</title>
        <authorList>
            <person name="Ban H."/>
            <person name="Sato S."/>
            <person name="Yoshikawa S."/>
            <person name="Yamada K."/>
            <person name="Nakamura Y."/>
            <person name="Ichinomiya M."/>
            <person name="Sato N."/>
            <person name="Blanc-Mathieu R."/>
            <person name="Endo H."/>
            <person name="Kuwata A."/>
            <person name="Ogata H."/>
        </authorList>
    </citation>
    <scope>NUCLEOTIDE SEQUENCE [LARGE SCALE GENOMIC DNA]</scope>
</reference>